<reference evidence="2" key="2">
    <citation type="journal article" date="2023" name="IMA Fungus">
        <title>Comparative genomic study of the Penicillium genus elucidates a diverse pangenome and 15 lateral gene transfer events.</title>
        <authorList>
            <person name="Petersen C."/>
            <person name="Sorensen T."/>
            <person name="Nielsen M.R."/>
            <person name="Sondergaard T.E."/>
            <person name="Sorensen J.L."/>
            <person name="Fitzpatrick D.A."/>
            <person name="Frisvad J.C."/>
            <person name="Nielsen K.L."/>
        </authorList>
    </citation>
    <scope>NUCLEOTIDE SEQUENCE</scope>
    <source>
        <strain evidence="2">IBT 29864</strain>
    </source>
</reference>
<sequence>MASAYDPKGVATQLSMQGFIGVIWAGAALGIVFTAIRIAIRLKLAKRLMIDDYLVLLALAFFVINAILQTLQAPHLYYMILDVTGPDIVYHGEHYTYYEFAIIGAIIRAIEIVGKAYSDQAALAVWGIAESTISMVVGCLPPFKSLIVSKSNASQYAYGPSTFNSNSYATPSLPKRKSAIAAWHEDDVPLQDRRTYQNLDGDLYKQGVHISGSRDEGVFRSKGSRAVVSEDEFRGNIKMVKEFSVVSSK</sequence>
<reference evidence="2" key="1">
    <citation type="submission" date="2022-11" db="EMBL/GenBank/DDBJ databases">
        <authorList>
            <person name="Petersen C."/>
        </authorList>
    </citation>
    <scope>NUCLEOTIDE SEQUENCE</scope>
    <source>
        <strain evidence="2">IBT 29864</strain>
    </source>
</reference>
<feature type="transmembrane region" description="Helical" evidence="1">
    <location>
        <begin position="20"/>
        <end position="40"/>
    </location>
</feature>
<dbReference type="Proteomes" id="UP001147782">
    <property type="component" value="Unassembled WGS sequence"/>
</dbReference>
<dbReference type="AlphaFoldDB" id="A0A9W9RQY3"/>
<evidence type="ECO:0000256" key="1">
    <source>
        <dbReference type="SAM" id="Phobius"/>
    </source>
</evidence>
<keyword evidence="3" id="KW-1185">Reference proteome</keyword>
<keyword evidence="1" id="KW-1133">Transmembrane helix</keyword>
<proteinExistence type="predicted"/>
<gene>
    <name evidence="2" type="ORF">N7496_010249</name>
</gene>
<evidence type="ECO:0000313" key="3">
    <source>
        <dbReference type="Proteomes" id="UP001147782"/>
    </source>
</evidence>
<accession>A0A9W9RQY3</accession>
<protein>
    <submittedName>
        <fullName evidence="2">Uncharacterized protein</fullName>
    </submittedName>
</protein>
<dbReference type="RefSeq" id="XP_056552162.1">
    <property type="nucleotide sequence ID" value="XM_056703162.1"/>
</dbReference>
<dbReference type="GeneID" id="81442341"/>
<dbReference type="PANTHER" id="PTHR33048:SF162">
    <property type="entry name" value="SATRATOXIN BIOSYNTHESIS SC1 CLUSTER PROTEIN 4"/>
    <property type="match status" value="1"/>
</dbReference>
<comment type="caution">
    <text evidence="2">The sequence shown here is derived from an EMBL/GenBank/DDBJ whole genome shotgun (WGS) entry which is preliminary data.</text>
</comment>
<name>A0A9W9RQY3_9EURO</name>
<evidence type="ECO:0000313" key="2">
    <source>
        <dbReference type="EMBL" id="KAJ5364536.1"/>
    </source>
</evidence>
<keyword evidence="1" id="KW-0812">Transmembrane</keyword>
<dbReference type="OrthoDB" id="444631at2759"/>
<feature type="transmembrane region" description="Helical" evidence="1">
    <location>
        <begin position="52"/>
        <end position="71"/>
    </location>
</feature>
<keyword evidence="1" id="KW-0472">Membrane</keyword>
<dbReference type="InterPro" id="IPR052337">
    <property type="entry name" value="SAT4-like"/>
</dbReference>
<organism evidence="2 3">
    <name type="scientific">Penicillium cataractarum</name>
    <dbReference type="NCBI Taxonomy" id="2100454"/>
    <lineage>
        <taxon>Eukaryota</taxon>
        <taxon>Fungi</taxon>
        <taxon>Dikarya</taxon>
        <taxon>Ascomycota</taxon>
        <taxon>Pezizomycotina</taxon>
        <taxon>Eurotiomycetes</taxon>
        <taxon>Eurotiomycetidae</taxon>
        <taxon>Eurotiales</taxon>
        <taxon>Aspergillaceae</taxon>
        <taxon>Penicillium</taxon>
    </lineage>
</organism>
<dbReference type="PANTHER" id="PTHR33048">
    <property type="entry name" value="PTH11-LIKE INTEGRAL MEMBRANE PROTEIN (AFU_ORTHOLOGUE AFUA_5G11245)"/>
    <property type="match status" value="1"/>
</dbReference>
<dbReference type="EMBL" id="JAPZBS010000008">
    <property type="protein sequence ID" value="KAJ5364536.1"/>
    <property type="molecule type" value="Genomic_DNA"/>
</dbReference>